<feature type="region of interest" description="Disordered" evidence="7">
    <location>
        <begin position="128"/>
        <end position="171"/>
    </location>
</feature>
<proteinExistence type="predicted"/>
<keyword evidence="4" id="KW-0804">Transcription</keyword>
<dbReference type="InterPro" id="IPR028002">
    <property type="entry name" value="Myb_DNA-bind_5"/>
</dbReference>
<comment type="subunit">
    <text evidence="1">Self-associates forming complexes of several hundred monomers.</text>
</comment>
<evidence type="ECO:0000256" key="5">
    <source>
        <dbReference type="ARBA" id="ARBA00025466"/>
    </source>
</evidence>
<feature type="domain" description="Myb/SANT-like DNA-binding" evidence="8">
    <location>
        <begin position="27"/>
        <end position="104"/>
    </location>
</feature>
<dbReference type="AlphaFoldDB" id="A0AAD8A2X8"/>
<keyword evidence="6" id="KW-0175">Coiled coil</keyword>
<name>A0AAD8A2X8_DIPPU</name>
<accession>A0AAD8A2X8</accession>
<keyword evidence="3" id="KW-0805">Transcription regulation</keyword>
<feature type="compositionally biased region" description="Basic and acidic residues" evidence="7">
    <location>
        <begin position="1"/>
        <end position="12"/>
    </location>
</feature>
<keyword evidence="10" id="KW-1185">Reference proteome</keyword>
<evidence type="ECO:0000256" key="3">
    <source>
        <dbReference type="ARBA" id="ARBA00023015"/>
    </source>
</evidence>
<dbReference type="PANTHER" id="PTHR21411:SF0">
    <property type="entry name" value="REGULATORY PROTEIN ZESTE"/>
    <property type="match status" value="1"/>
</dbReference>
<protein>
    <recommendedName>
        <fullName evidence="2">Regulatory protein zeste</fullName>
    </recommendedName>
</protein>
<sequence length="229" mass="26236">MANKMDMEENHRPHSPGNDVDGKKRLRCSNFSSQEKNILIHIVEKYQDVIESKKTDKASVLEREKVWEGIAQEFNDIMLAEPVRTSRQLKMCYENLKRRIRKEVSMDDGKIQKKAIQPIVSLLVPSDVDSNSSTHLPTPQGSSSGTTGQISSDSYCAQPRDSGHDEPRRKNANIAKLRRILLTKEISLVNMDLEMRAKKYELELKVEEAKLEYYRRKIAMLDNTSNGES</sequence>
<evidence type="ECO:0000313" key="9">
    <source>
        <dbReference type="EMBL" id="KAJ9591426.1"/>
    </source>
</evidence>
<evidence type="ECO:0000256" key="2">
    <source>
        <dbReference type="ARBA" id="ARBA00016807"/>
    </source>
</evidence>
<dbReference type="PANTHER" id="PTHR21411">
    <property type="entry name" value="APONTIC"/>
    <property type="match status" value="1"/>
</dbReference>
<evidence type="ECO:0000256" key="6">
    <source>
        <dbReference type="SAM" id="Coils"/>
    </source>
</evidence>
<organism evidence="9 10">
    <name type="scientific">Diploptera punctata</name>
    <name type="common">Pacific beetle cockroach</name>
    <dbReference type="NCBI Taxonomy" id="6984"/>
    <lineage>
        <taxon>Eukaryota</taxon>
        <taxon>Metazoa</taxon>
        <taxon>Ecdysozoa</taxon>
        <taxon>Arthropoda</taxon>
        <taxon>Hexapoda</taxon>
        <taxon>Insecta</taxon>
        <taxon>Pterygota</taxon>
        <taxon>Neoptera</taxon>
        <taxon>Polyneoptera</taxon>
        <taxon>Dictyoptera</taxon>
        <taxon>Blattodea</taxon>
        <taxon>Blaberoidea</taxon>
        <taxon>Blaberidae</taxon>
        <taxon>Diplopterinae</taxon>
        <taxon>Diploptera</taxon>
    </lineage>
</organism>
<comment type="caution">
    <text evidence="9">The sequence shown here is derived from an EMBL/GenBank/DDBJ whole genome shotgun (WGS) entry which is preliminary data.</text>
</comment>
<dbReference type="Pfam" id="PF13873">
    <property type="entry name" value="Myb_DNA-bind_5"/>
    <property type="match status" value="1"/>
</dbReference>
<feature type="coiled-coil region" evidence="6">
    <location>
        <begin position="190"/>
        <end position="217"/>
    </location>
</feature>
<evidence type="ECO:0000256" key="4">
    <source>
        <dbReference type="ARBA" id="ARBA00023163"/>
    </source>
</evidence>
<comment type="function">
    <text evidence="5">Involved in transvection phenomena (= synapsis-dependent gene expression), where the synaptic pairing of chromosomes carrying genes with which zeste interacts influences the expression of these genes. Zeste binds to DNA and stimulates transcription from a nearby promoter.</text>
</comment>
<feature type="region of interest" description="Disordered" evidence="7">
    <location>
        <begin position="1"/>
        <end position="24"/>
    </location>
</feature>
<feature type="compositionally biased region" description="Low complexity" evidence="7">
    <location>
        <begin position="137"/>
        <end position="154"/>
    </location>
</feature>
<evidence type="ECO:0000313" key="10">
    <source>
        <dbReference type="Proteomes" id="UP001233999"/>
    </source>
</evidence>
<reference evidence="9" key="2">
    <citation type="submission" date="2023-05" db="EMBL/GenBank/DDBJ databases">
        <authorList>
            <person name="Fouks B."/>
        </authorList>
    </citation>
    <scope>NUCLEOTIDE SEQUENCE</scope>
    <source>
        <strain evidence="9">Stay&amp;Tobe</strain>
        <tissue evidence="9">Testes</tissue>
    </source>
</reference>
<dbReference type="Proteomes" id="UP001233999">
    <property type="component" value="Unassembled WGS sequence"/>
</dbReference>
<evidence type="ECO:0000256" key="7">
    <source>
        <dbReference type="SAM" id="MobiDB-lite"/>
    </source>
</evidence>
<gene>
    <name evidence="9" type="ORF">L9F63_002032</name>
</gene>
<evidence type="ECO:0000256" key="1">
    <source>
        <dbReference type="ARBA" id="ARBA00011764"/>
    </source>
</evidence>
<reference evidence="9" key="1">
    <citation type="journal article" date="2023" name="IScience">
        <title>Live-bearing cockroach genome reveals convergent evolutionary mechanisms linked to viviparity in insects and beyond.</title>
        <authorList>
            <person name="Fouks B."/>
            <person name="Harrison M.C."/>
            <person name="Mikhailova A.A."/>
            <person name="Marchal E."/>
            <person name="English S."/>
            <person name="Carruthers M."/>
            <person name="Jennings E.C."/>
            <person name="Chiamaka E.L."/>
            <person name="Frigard R.A."/>
            <person name="Pippel M."/>
            <person name="Attardo G.M."/>
            <person name="Benoit J.B."/>
            <person name="Bornberg-Bauer E."/>
            <person name="Tobe S.S."/>
        </authorList>
    </citation>
    <scope>NUCLEOTIDE SEQUENCE</scope>
    <source>
        <strain evidence="9">Stay&amp;Tobe</strain>
    </source>
</reference>
<dbReference type="EMBL" id="JASPKZ010003868">
    <property type="protein sequence ID" value="KAJ9591426.1"/>
    <property type="molecule type" value="Genomic_DNA"/>
</dbReference>
<evidence type="ECO:0000259" key="8">
    <source>
        <dbReference type="Pfam" id="PF13873"/>
    </source>
</evidence>